<reference evidence="1 2" key="1">
    <citation type="submission" date="2015-12" db="EMBL/GenBank/DDBJ databases">
        <authorList>
            <person name="Shamseldin A."/>
            <person name="Moawad H."/>
            <person name="Abd El-Rahim W.M."/>
            <person name="Sadowsky M.J."/>
        </authorList>
    </citation>
    <scope>NUCLEOTIDE SEQUENCE [LARGE SCALE GENOMIC DNA]</scope>
    <source>
        <strain evidence="1 2">JC234</strain>
    </source>
</reference>
<sequence>MTKIHMALAAFSMIALTGCETTGGVATSHISHSVTAEERALVHATLSSKLKARGLQIEKLQATEHLDSGMITICGYVTGITPAGTRSKPAVFGGTITANQKSAFTLLGGGGSGQDASRSHAVKTICQANEIYI</sequence>
<evidence type="ECO:0000313" key="1">
    <source>
        <dbReference type="EMBL" id="OCW55516.1"/>
    </source>
</evidence>
<dbReference type="RefSeq" id="WP_066184269.1">
    <property type="nucleotide sequence ID" value="NZ_LQZT01000050.1"/>
</dbReference>
<accession>A0A1C1YQ32</accession>
<proteinExistence type="predicted"/>
<dbReference type="AlphaFoldDB" id="A0A1C1YQ32"/>
<comment type="caution">
    <text evidence="1">The sequence shown here is derived from an EMBL/GenBank/DDBJ whole genome shotgun (WGS) entry which is preliminary data.</text>
</comment>
<dbReference type="PROSITE" id="PS51257">
    <property type="entry name" value="PROKAR_LIPOPROTEIN"/>
    <property type="match status" value="1"/>
</dbReference>
<dbReference type="OrthoDB" id="9800776at2"/>
<name>A0A1C1YQ32_9HYPH</name>
<evidence type="ECO:0000313" key="2">
    <source>
        <dbReference type="Proteomes" id="UP000094795"/>
    </source>
</evidence>
<organism evidence="1 2">
    <name type="scientific">Hoeflea olei</name>
    <dbReference type="NCBI Taxonomy" id="1480615"/>
    <lineage>
        <taxon>Bacteria</taxon>
        <taxon>Pseudomonadati</taxon>
        <taxon>Pseudomonadota</taxon>
        <taxon>Alphaproteobacteria</taxon>
        <taxon>Hyphomicrobiales</taxon>
        <taxon>Rhizobiaceae</taxon>
        <taxon>Hoeflea</taxon>
    </lineage>
</organism>
<dbReference type="EMBL" id="LQZT01000050">
    <property type="protein sequence ID" value="OCW55516.1"/>
    <property type="molecule type" value="Genomic_DNA"/>
</dbReference>
<protein>
    <submittedName>
        <fullName evidence="1">Uncharacterized protein</fullName>
    </submittedName>
</protein>
<gene>
    <name evidence="1" type="ORF">AWJ14_05845</name>
</gene>
<keyword evidence="2" id="KW-1185">Reference proteome</keyword>
<dbReference type="Proteomes" id="UP000094795">
    <property type="component" value="Unassembled WGS sequence"/>
</dbReference>